<dbReference type="PANTHER" id="PTHR43280">
    <property type="entry name" value="ARAC-FAMILY TRANSCRIPTIONAL REGULATOR"/>
    <property type="match status" value="1"/>
</dbReference>
<keyword evidence="2" id="KW-0238">DNA-binding</keyword>
<keyword evidence="1" id="KW-0805">Transcription regulation</keyword>
<reference evidence="6" key="1">
    <citation type="journal article" date="2019" name="Int. J. Syst. Evol. Microbiol.">
        <title>The Global Catalogue of Microorganisms (GCM) 10K type strain sequencing project: providing services to taxonomists for standard genome sequencing and annotation.</title>
        <authorList>
            <consortium name="The Broad Institute Genomics Platform"/>
            <consortium name="The Broad Institute Genome Sequencing Center for Infectious Disease"/>
            <person name="Wu L."/>
            <person name="Ma J."/>
        </authorList>
    </citation>
    <scope>NUCLEOTIDE SEQUENCE [LARGE SCALE GENOMIC DNA]</scope>
    <source>
        <strain evidence="6">CCUG 52468</strain>
    </source>
</reference>
<dbReference type="Pfam" id="PF12833">
    <property type="entry name" value="HTH_18"/>
    <property type="match status" value="1"/>
</dbReference>
<feature type="domain" description="HTH araC/xylS-type" evidence="4">
    <location>
        <begin position="186"/>
        <end position="283"/>
    </location>
</feature>
<evidence type="ECO:0000256" key="3">
    <source>
        <dbReference type="ARBA" id="ARBA00023163"/>
    </source>
</evidence>
<name>A0ABW3RPT3_9SPHI</name>
<dbReference type="EMBL" id="JBHTKY010000025">
    <property type="protein sequence ID" value="MFD1166861.1"/>
    <property type="molecule type" value="Genomic_DNA"/>
</dbReference>
<dbReference type="InterPro" id="IPR018062">
    <property type="entry name" value="HTH_AraC-typ_CS"/>
</dbReference>
<evidence type="ECO:0000313" key="5">
    <source>
        <dbReference type="EMBL" id="MFD1166861.1"/>
    </source>
</evidence>
<evidence type="ECO:0000313" key="6">
    <source>
        <dbReference type="Proteomes" id="UP001597205"/>
    </source>
</evidence>
<dbReference type="InterPro" id="IPR003313">
    <property type="entry name" value="AraC-bd"/>
</dbReference>
<protein>
    <submittedName>
        <fullName evidence="5">AraC family transcriptional regulator</fullName>
    </submittedName>
</protein>
<dbReference type="InterPro" id="IPR037923">
    <property type="entry name" value="HTH-like"/>
</dbReference>
<accession>A0ABW3RPT3</accession>
<keyword evidence="6" id="KW-1185">Reference proteome</keyword>
<dbReference type="Pfam" id="PF02311">
    <property type="entry name" value="AraC_binding"/>
    <property type="match status" value="1"/>
</dbReference>
<organism evidence="5 6">
    <name type="scientific">Sphingobacterium daejeonense</name>
    <dbReference type="NCBI Taxonomy" id="371142"/>
    <lineage>
        <taxon>Bacteria</taxon>
        <taxon>Pseudomonadati</taxon>
        <taxon>Bacteroidota</taxon>
        <taxon>Sphingobacteriia</taxon>
        <taxon>Sphingobacteriales</taxon>
        <taxon>Sphingobacteriaceae</taxon>
        <taxon>Sphingobacterium</taxon>
    </lineage>
</organism>
<gene>
    <name evidence="5" type="ORF">ACFQ2C_14730</name>
</gene>
<dbReference type="InterPro" id="IPR009057">
    <property type="entry name" value="Homeodomain-like_sf"/>
</dbReference>
<keyword evidence="3" id="KW-0804">Transcription</keyword>
<dbReference type="PANTHER" id="PTHR43280:SF27">
    <property type="entry name" value="TRANSCRIPTIONAL REGULATOR MTLR"/>
    <property type="match status" value="1"/>
</dbReference>
<dbReference type="InterPro" id="IPR018060">
    <property type="entry name" value="HTH_AraC"/>
</dbReference>
<evidence type="ECO:0000256" key="1">
    <source>
        <dbReference type="ARBA" id="ARBA00023015"/>
    </source>
</evidence>
<dbReference type="PROSITE" id="PS01124">
    <property type="entry name" value="HTH_ARAC_FAMILY_2"/>
    <property type="match status" value="1"/>
</dbReference>
<sequence>MIIKQLAVPKSSNQSFQMRRDYFPKHQSIWHYHEEVELVLVKKGAGTLFIGDRIKNFQPGGLVLIPPQVPHYWLFDESEGTEESDEPIDCFVIHFKNDFGVEKFLNIPEMNNIKSLLIQSTRGKYIELTENNYIVKLILGCLESTGITKLFNLLEALNLINDLESEELISENYSILNYSEDQFRMNNLMSYIRENYKHKISLNDLSKVAGMTENSFCRYFKQKTGKTPVQFLNELRISHACFQLRNNKMSLKEICYDSGFNNFVSFHKSFKAITGTTPTQFKG</sequence>
<evidence type="ECO:0000259" key="4">
    <source>
        <dbReference type="PROSITE" id="PS01124"/>
    </source>
</evidence>
<dbReference type="RefSeq" id="WP_380897830.1">
    <property type="nucleotide sequence ID" value="NZ_JBHTKY010000025.1"/>
</dbReference>
<comment type="caution">
    <text evidence="5">The sequence shown here is derived from an EMBL/GenBank/DDBJ whole genome shotgun (WGS) entry which is preliminary data.</text>
</comment>
<dbReference type="InterPro" id="IPR014710">
    <property type="entry name" value="RmlC-like_jellyroll"/>
</dbReference>
<evidence type="ECO:0000256" key="2">
    <source>
        <dbReference type="ARBA" id="ARBA00023125"/>
    </source>
</evidence>
<dbReference type="PROSITE" id="PS00041">
    <property type="entry name" value="HTH_ARAC_FAMILY_1"/>
    <property type="match status" value="1"/>
</dbReference>
<dbReference type="SUPFAM" id="SSF51215">
    <property type="entry name" value="Regulatory protein AraC"/>
    <property type="match status" value="1"/>
</dbReference>
<dbReference type="SMART" id="SM00342">
    <property type="entry name" value="HTH_ARAC"/>
    <property type="match status" value="1"/>
</dbReference>
<dbReference type="Proteomes" id="UP001597205">
    <property type="component" value="Unassembled WGS sequence"/>
</dbReference>
<proteinExistence type="predicted"/>
<dbReference type="Gene3D" id="2.60.120.10">
    <property type="entry name" value="Jelly Rolls"/>
    <property type="match status" value="1"/>
</dbReference>
<dbReference type="Gene3D" id="1.10.10.60">
    <property type="entry name" value="Homeodomain-like"/>
    <property type="match status" value="2"/>
</dbReference>
<dbReference type="SUPFAM" id="SSF46689">
    <property type="entry name" value="Homeodomain-like"/>
    <property type="match status" value="2"/>
</dbReference>